<sequence length="301" mass="33853">MFVNSANPLRLPQPRRTPRLEKSKSIEAVHDIWHSVFNWTFLMLIITPRPDIRRVNKLRQRPSAASPHAGLLFRLSRLFSIARGRFLTTVKGASVKLRSLFTFKSKPQPPILPRHVSNSTRVDTPSEAPTTASLTTHSAASTSDHEIQTPVRTVSPTNRVPKLDLPAPPKTSPTTAQFLTTLTDLEAQINNHSLYDLERELEDMDNQMSRMFDFPWMARKPTAPTRTLTPSPPPSPIPMILPQAPPPARRDGRTIEILPMICEVSESSAELGRTPPYDPRRWSIVTFQPLWGPRAQLGAAY</sequence>
<evidence type="ECO:0000313" key="3">
    <source>
        <dbReference type="Proteomes" id="UP000663841"/>
    </source>
</evidence>
<dbReference type="EMBL" id="CAJMWW010000392">
    <property type="protein sequence ID" value="CAE6469856.1"/>
    <property type="molecule type" value="Genomic_DNA"/>
</dbReference>
<accession>A0A8H3C252</accession>
<feature type="compositionally biased region" description="Low complexity" evidence="1">
    <location>
        <begin position="128"/>
        <end position="142"/>
    </location>
</feature>
<dbReference type="Proteomes" id="UP000663841">
    <property type="component" value="Unassembled WGS sequence"/>
</dbReference>
<feature type="region of interest" description="Disordered" evidence="1">
    <location>
        <begin position="110"/>
        <end position="174"/>
    </location>
</feature>
<dbReference type="AlphaFoldDB" id="A0A8H3C252"/>
<gene>
    <name evidence="2" type="ORF">RDB_LOCUS174061</name>
</gene>
<comment type="caution">
    <text evidence="2">The sequence shown here is derived from an EMBL/GenBank/DDBJ whole genome shotgun (WGS) entry which is preliminary data.</text>
</comment>
<evidence type="ECO:0000313" key="2">
    <source>
        <dbReference type="EMBL" id="CAE6469856.1"/>
    </source>
</evidence>
<evidence type="ECO:0000256" key="1">
    <source>
        <dbReference type="SAM" id="MobiDB-lite"/>
    </source>
</evidence>
<reference evidence="2" key="1">
    <citation type="submission" date="2021-01" db="EMBL/GenBank/DDBJ databases">
        <authorList>
            <person name="Kaushik A."/>
        </authorList>
    </citation>
    <scope>NUCLEOTIDE SEQUENCE</scope>
    <source>
        <strain evidence="2">AG3-T5</strain>
    </source>
</reference>
<protein>
    <submittedName>
        <fullName evidence="2">Uncharacterized protein</fullName>
    </submittedName>
</protein>
<proteinExistence type="predicted"/>
<organism evidence="2 3">
    <name type="scientific">Rhizoctonia solani</name>
    <dbReference type="NCBI Taxonomy" id="456999"/>
    <lineage>
        <taxon>Eukaryota</taxon>
        <taxon>Fungi</taxon>
        <taxon>Dikarya</taxon>
        <taxon>Basidiomycota</taxon>
        <taxon>Agaricomycotina</taxon>
        <taxon>Agaricomycetes</taxon>
        <taxon>Cantharellales</taxon>
        <taxon>Ceratobasidiaceae</taxon>
        <taxon>Rhizoctonia</taxon>
    </lineage>
</organism>
<name>A0A8H3C252_9AGAM</name>